<sequence length="63" mass="7408">MADSTLHLQPLSFETAESLERTHVIENNLRSKSKKFHQMERTEGEIDINSSNRLMVKFQRSFN</sequence>
<name>A0A1D1UVP5_RAMVA</name>
<keyword evidence="2" id="KW-1185">Reference proteome</keyword>
<organism evidence="1 2">
    <name type="scientific">Ramazzottius varieornatus</name>
    <name type="common">Water bear</name>
    <name type="synonym">Tardigrade</name>
    <dbReference type="NCBI Taxonomy" id="947166"/>
    <lineage>
        <taxon>Eukaryota</taxon>
        <taxon>Metazoa</taxon>
        <taxon>Ecdysozoa</taxon>
        <taxon>Tardigrada</taxon>
        <taxon>Eutardigrada</taxon>
        <taxon>Parachela</taxon>
        <taxon>Hypsibioidea</taxon>
        <taxon>Ramazzottiidae</taxon>
        <taxon>Ramazzottius</taxon>
    </lineage>
</organism>
<evidence type="ECO:0000313" key="2">
    <source>
        <dbReference type="Proteomes" id="UP000186922"/>
    </source>
</evidence>
<protein>
    <submittedName>
        <fullName evidence="1">Uncharacterized protein</fullName>
    </submittedName>
</protein>
<dbReference type="EMBL" id="BDGG01000001">
    <property type="protein sequence ID" value="GAU90443.1"/>
    <property type="molecule type" value="Genomic_DNA"/>
</dbReference>
<proteinExistence type="predicted"/>
<comment type="caution">
    <text evidence="1">The sequence shown here is derived from an EMBL/GenBank/DDBJ whole genome shotgun (WGS) entry which is preliminary data.</text>
</comment>
<gene>
    <name evidence="1" type="primary">RvY_02857-1</name>
    <name evidence="1" type="synonym">RvY_02857.1</name>
    <name evidence="1" type="ORF">RvY_02857</name>
</gene>
<reference evidence="1 2" key="1">
    <citation type="journal article" date="2016" name="Nat. Commun.">
        <title>Extremotolerant tardigrade genome and improved radiotolerance of human cultured cells by tardigrade-unique protein.</title>
        <authorList>
            <person name="Hashimoto T."/>
            <person name="Horikawa D.D."/>
            <person name="Saito Y."/>
            <person name="Kuwahara H."/>
            <person name="Kozuka-Hata H."/>
            <person name="Shin-I T."/>
            <person name="Minakuchi Y."/>
            <person name="Ohishi K."/>
            <person name="Motoyama A."/>
            <person name="Aizu T."/>
            <person name="Enomoto A."/>
            <person name="Kondo K."/>
            <person name="Tanaka S."/>
            <person name="Hara Y."/>
            <person name="Koshikawa S."/>
            <person name="Sagara H."/>
            <person name="Miura T."/>
            <person name="Yokobori S."/>
            <person name="Miyagawa K."/>
            <person name="Suzuki Y."/>
            <person name="Kubo T."/>
            <person name="Oyama M."/>
            <person name="Kohara Y."/>
            <person name="Fujiyama A."/>
            <person name="Arakawa K."/>
            <person name="Katayama T."/>
            <person name="Toyoda A."/>
            <person name="Kunieda T."/>
        </authorList>
    </citation>
    <scope>NUCLEOTIDE SEQUENCE [LARGE SCALE GENOMIC DNA]</scope>
    <source>
        <strain evidence="1 2">YOKOZUNA-1</strain>
    </source>
</reference>
<accession>A0A1D1UVP5</accession>
<evidence type="ECO:0000313" key="1">
    <source>
        <dbReference type="EMBL" id="GAU90443.1"/>
    </source>
</evidence>
<dbReference type="Proteomes" id="UP000186922">
    <property type="component" value="Unassembled WGS sequence"/>
</dbReference>
<dbReference type="AlphaFoldDB" id="A0A1D1UVP5"/>